<dbReference type="NCBIfam" id="TIGR00134">
    <property type="entry name" value="gatE_arch"/>
    <property type="match status" value="1"/>
</dbReference>
<dbReference type="Gene3D" id="3.30.1360.30">
    <property type="entry name" value="GAD-like domain"/>
    <property type="match status" value="1"/>
</dbReference>
<reference evidence="8" key="1">
    <citation type="submission" date="2020-06" db="EMBL/GenBank/DDBJ databases">
        <title>Unique genomic features of the anaerobic methanotrophic archaea.</title>
        <authorList>
            <person name="Chadwick G.L."/>
            <person name="Skennerton C.T."/>
            <person name="Laso-Perez R."/>
            <person name="Leu A.O."/>
            <person name="Speth D.R."/>
            <person name="Yu H."/>
            <person name="Morgan-Lang C."/>
            <person name="Hatzenpichler R."/>
            <person name="Goudeau D."/>
            <person name="Malmstrom R."/>
            <person name="Brazelton W.J."/>
            <person name="Woyke T."/>
            <person name="Hallam S.J."/>
            <person name="Tyson G.W."/>
            <person name="Wegener G."/>
            <person name="Boetius A."/>
            <person name="Orphan V."/>
        </authorList>
    </citation>
    <scope>NUCLEOTIDE SEQUENCE</scope>
</reference>
<comment type="catalytic activity">
    <reaction evidence="5 6">
        <text>L-glutamyl-tRNA(Gln) + L-glutamine + ATP + H2O = L-glutaminyl-tRNA(Gln) + L-glutamate + ADP + phosphate + H(+)</text>
        <dbReference type="Rhea" id="RHEA:17521"/>
        <dbReference type="Rhea" id="RHEA-COMP:9681"/>
        <dbReference type="Rhea" id="RHEA-COMP:9684"/>
        <dbReference type="ChEBI" id="CHEBI:15377"/>
        <dbReference type="ChEBI" id="CHEBI:15378"/>
        <dbReference type="ChEBI" id="CHEBI:29985"/>
        <dbReference type="ChEBI" id="CHEBI:30616"/>
        <dbReference type="ChEBI" id="CHEBI:43474"/>
        <dbReference type="ChEBI" id="CHEBI:58359"/>
        <dbReference type="ChEBI" id="CHEBI:78520"/>
        <dbReference type="ChEBI" id="CHEBI:78521"/>
        <dbReference type="ChEBI" id="CHEBI:456216"/>
    </reaction>
</comment>
<evidence type="ECO:0000256" key="6">
    <source>
        <dbReference type="HAMAP-Rule" id="MF_00588"/>
    </source>
</evidence>
<dbReference type="SUPFAM" id="SSF89095">
    <property type="entry name" value="GatB/YqeY motif"/>
    <property type="match status" value="1"/>
</dbReference>
<gene>
    <name evidence="6 8" type="primary">gatE</name>
    <name evidence="8" type="ORF">EIIOIEJP_00009</name>
</gene>
<dbReference type="NCBIfam" id="NF003107">
    <property type="entry name" value="PRK04028.1"/>
    <property type="match status" value="1"/>
</dbReference>
<dbReference type="GO" id="GO:0004812">
    <property type="term" value="F:aminoacyl-tRNA ligase activity"/>
    <property type="evidence" value="ECO:0007669"/>
    <property type="project" value="InterPro"/>
</dbReference>
<evidence type="ECO:0000259" key="7">
    <source>
        <dbReference type="SMART" id="SM00845"/>
    </source>
</evidence>
<dbReference type="InterPro" id="IPR017959">
    <property type="entry name" value="Asn/Gln-tRNA_amidoTrfase_suB/E"/>
</dbReference>
<dbReference type="InterPro" id="IPR006075">
    <property type="entry name" value="Asn/Gln-tRNA_Trfase_suB/E_cat"/>
</dbReference>
<dbReference type="InterPro" id="IPR003789">
    <property type="entry name" value="Asn/Gln_tRNA_amidoTrase-B-like"/>
</dbReference>
<keyword evidence="4 6" id="KW-0648">Protein biosynthesis</keyword>
<keyword evidence="8" id="KW-0808">Transferase</keyword>
<evidence type="ECO:0000256" key="3">
    <source>
        <dbReference type="ARBA" id="ARBA00022840"/>
    </source>
</evidence>
<dbReference type="SUPFAM" id="SSF55931">
    <property type="entry name" value="Glutamine synthetase/guanido kinase"/>
    <property type="match status" value="1"/>
</dbReference>
<dbReference type="GO" id="GO:0005737">
    <property type="term" value="C:cytoplasm"/>
    <property type="evidence" value="ECO:0007669"/>
    <property type="project" value="InterPro"/>
</dbReference>
<keyword evidence="2 6" id="KW-0547">Nucleotide-binding</keyword>
<dbReference type="SUPFAM" id="SSF55261">
    <property type="entry name" value="GAD domain-like"/>
    <property type="match status" value="1"/>
</dbReference>
<keyword evidence="1 6" id="KW-0436">Ligase</keyword>
<dbReference type="InterPro" id="IPR004115">
    <property type="entry name" value="GAD-like_sf"/>
</dbReference>
<dbReference type="GO" id="GO:0006412">
    <property type="term" value="P:translation"/>
    <property type="evidence" value="ECO:0007669"/>
    <property type="project" value="UniProtKB-UniRule"/>
</dbReference>
<accession>A0A7G9Z818</accession>
<dbReference type="Pfam" id="PF02637">
    <property type="entry name" value="GatB_Yqey"/>
    <property type="match status" value="1"/>
</dbReference>
<dbReference type="InterPro" id="IPR018027">
    <property type="entry name" value="Asn/Gln_amidotransferase"/>
</dbReference>
<comment type="similarity">
    <text evidence="6">Belongs to the GatB/GatE family. GatE subfamily.</text>
</comment>
<dbReference type="GO" id="GO:0016740">
    <property type="term" value="F:transferase activity"/>
    <property type="evidence" value="ECO:0007669"/>
    <property type="project" value="UniProtKB-KW"/>
</dbReference>
<evidence type="ECO:0000256" key="2">
    <source>
        <dbReference type="ARBA" id="ARBA00022741"/>
    </source>
</evidence>
<dbReference type="HAMAP" id="MF_00588">
    <property type="entry name" value="GatE"/>
    <property type="match status" value="1"/>
</dbReference>
<dbReference type="PANTHER" id="PTHR11659:SF2">
    <property type="entry name" value="GLUTAMYL-TRNA(GLN) AMIDOTRANSFERASE SUBUNIT E"/>
    <property type="match status" value="1"/>
</dbReference>
<dbReference type="SMART" id="SM00845">
    <property type="entry name" value="GatB_Yqey"/>
    <property type="match status" value="1"/>
</dbReference>
<dbReference type="GO" id="GO:0070681">
    <property type="term" value="P:glutaminyl-tRNAGln biosynthesis via transamidation"/>
    <property type="evidence" value="ECO:0007669"/>
    <property type="project" value="TreeGrafter"/>
</dbReference>
<dbReference type="InterPro" id="IPR004414">
    <property type="entry name" value="GatE"/>
</dbReference>
<name>A0A7G9Z818_9EURY</name>
<evidence type="ECO:0000313" key="8">
    <source>
        <dbReference type="EMBL" id="QNO56402.1"/>
    </source>
</evidence>
<comment type="subunit">
    <text evidence="6">Heterodimer of GatD and GatE.</text>
</comment>
<dbReference type="PANTHER" id="PTHR11659">
    <property type="entry name" value="GLUTAMYL-TRNA GLN AMIDOTRANSFERASE SUBUNIT B MITOCHONDRIAL AND PROKARYOTIC PET112-RELATED"/>
    <property type="match status" value="1"/>
</dbReference>
<comment type="function">
    <text evidence="6">Allows the formation of correctly charged Gln-tRNA(Gln) through the transamidation of misacylated Glu-tRNA(Gln) in organisms which lack glutaminyl-tRNA synthetase. The reaction takes place in the presence of glutamine and ATP through an activated gamma-phospho-Glu-tRNA(Gln). The GatDE system is specific for glutamate and does not act on aspartate.</text>
</comment>
<evidence type="ECO:0000256" key="5">
    <source>
        <dbReference type="ARBA" id="ARBA00047913"/>
    </source>
</evidence>
<dbReference type="Pfam" id="PF02934">
    <property type="entry name" value="GatB_N"/>
    <property type="match status" value="1"/>
</dbReference>
<dbReference type="InterPro" id="IPR023168">
    <property type="entry name" value="GatB_Yqey_C_2"/>
</dbReference>
<dbReference type="Pfam" id="PF02938">
    <property type="entry name" value="GAD"/>
    <property type="match status" value="1"/>
</dbReference>
<proteinExistence type="inferred from homology"/>
<evidence type="ECO:0000256" key="4">
    <source>
        <dbReference type="ARBA" id="ARBA00022917"/>
    </source>
</evidence>
<feature type="domain" description="Asn/Gln amidotransferase" evidence="7">
    <location>
        <begin position="480"/>
        <end position="622"/>
    </location>
</feature>
<evidence type="ECO:0000256" key="1">
    <source>
        <dbReference type="ARBA" id="ARBA00022598"/>
    </source>
</evidence>
<dbReference type="EC" id="6.3.5.-" evidence="6"/>
<dbReference type="GO" id="GO:0050567">
    <property type="term" value="F:glutaminyl-tRNA synthase (glutamine-hydrolyzing) activity"/>
    <property type="evidence" value="ECO:0007669"/>
    <property type="project" value="UniProtKB-UniRule"/>
</dbReference>
<sequence>MKQEMGSDIIGLKAGLEIHQQLDTKTKLFCNCPTTLRDKKDAIISFSRYQRASKSEMGKVDEAARVEEQYSRTFIYKGYDSTCLVENDEEPPRELNREAIEISLEVALLLNMNPIDVIHTMRKIVIDGSNTCGFQRTALVATGGLFSTEEGPVRVDSLCLEEDAAQKIDAEGDAVVYSLDRLGIPLVEICTAPDIKTAEQAMKVAEQLGMILRSTGNVKRGLGTIRQDINVSIEGGARVEIKGVQNLRLIGELVRNEIVRQSKLIELKSELNKRDAKVEHEIKDLAAIFGATTSQVIKKAGGAVFGVCLRGFSGVLGTEIQPGRRFGTELADFAIKFGAGLMHTDELPAYGITAEEVEKLKRTFDATEDDCVVIVAADGERATKALKAVLMRAEAAMHEIPKETRRALPNGSSAYMRPLPGAARMYPETDVPPVAIEDKWLREIRTNLPETFEHRKERYKAKFGLNDELADKISRNSNFALFEHIMDSYGDVPATLVVRTLTDTLVEFMQEGVEVEPLTDLHFMDVFKQLSANTFGKEAVADILKFVANKPELSIATAIDEIGLRSDTGEIEQLIEIIVNSKKEFIREKGERAVGPLMGVAMKELRGKVDGELINRLLVEKVQKVLEED</sequence>
<dbReference type="GO" id="GO:0005524">
    <property type="term" value="F:ATP binding"/>
    <property type="evidence" value="ECO:0007669"/>
    <property type="project" value="UniProtKB-KW"/>
</dbReference>
<dbReference type="EMBL" id="MT631655">
    <property type="protein sequence ID" value="QNO56402.1"/>
    <property type="molecule type" value="Genomic_DNA"/>
</dbReference>
<dbReference type="InterPro" id="IPR017958">
    <property type="entry name" value="Gln-tRNA_amidoTrfase_suB_CS"/>
</dbReference>
<dbReference type="InterPro" id="IPR042114">
    <property type="entry name" value="GatB_C_1"/>
</dbReference>
<dbReference type="Gene3D" id="1.10.150.380">
    <property type="entry name" value="GatB domain, N-terminal subdomain"/>
    <property type="match status" value="1"/>
</dbReference>
<organism evidence="8">
    <name type="scientific">Candidatus Methanophaga sp. ANME-1 ERB7</name>
    <dbReference type="NCBI Taxonomy" id="2759913"/>
    <lineage>
        <taxon>Archaea</taxon>
        <taxon>Methanobacteriati</taxon>
        <taxon>Methanobacteriota</taxon>
        <taxon>Stenosarchaea group</taxon>
        <taxon>Methanomicrobia</taxon>
        <taxon>Candidatus Methanophagales</taxon>
        <taxon>Candidatus Methanophagaceae</taxon>
        <taxon>Candidatus Methanophaga</taxon>
    </lineage>
</organism>
<dbReference type="InterPro" id="IPR029351">
    <property type="entry name" value="GAD_dom"/>
</dbReference>
<dbReference type="AlphaFoldDB" id="A0A7G9Z818"/>
<protein>
    <recommendedName>
        <fullName evidence="6">Glutamyl-tRNA(Gln) amidotransferase subunit E</fullName>
        <shortName evidence="6">Glu-ADT subunit E</shortName>
        <ecNumber evidence="6">6.3.5.-</ecNumber>
    </recommendedName>
</protein>
<dbReference type="Gene3D" id="1.10.10.410">
    <property type="match status" value="1"/>
</dbReference>
<dbReference type="PROSITE" id="PS01234">
    <property type="entry name" value="GATB"/>
    <property type="match status" value="1"/>
</dbReference>
<keyword evidence="3 6" id="KW-0067">ATP-binding</keyword>
<dbReference type="InterPro" id="IPR014746">
    <property type="entry name" value="Gln_synth/guanido_kin_cat_dom"/>
</dbReference>